<feature type="region of interest" description="Disordered" evidence="1">
    <location>
        <begin position="15"/>
        <end position="83"/>
    </location>
</feature>
<evidence type="ECO:0000313" key="2">
    <source>
        <dbReference type="EMBL" id="MFC7125367.1"/>
    </source>
</evidence>
<name>A0ABD5X5M5_9EURY</name>
<evidence type="ECO:0000313" key="3">
    <source>
        <dbReference type="Proteomes" id="UP001596414"/>
    </source>
</evidence>
<dbReference type="RefSeq" id="WP_267636360.1">
    <property type="nucleotide sequence ID" value="NZ_JAODIY010000004.1"/>
</dbReference>
<proteinExistence type="predicted"/>
<dbReference type="EMBL" id="JBHSZQ010000004">
    <property type="protein sequence ID" value="MFC7125367.1"/>
    <property type="molecule type" value="Genomic_DNA"/>
</dbReference>
<accession>A0ABD5X5M5</accession>
<dbReference type="AlphaFoldDB" id="A0ABD5X5M5"/>
<sequence>MQRRQYLAALTAASTGLFAGCIGGDDSNDDSNGSESEDDDTPTEAPTENTPTPEPTETAEPTETPDNNEPDDASGSDDETKLSEQEQVLAVVDSYLNAIKQKNIEEATKYLHASHPYNLSDEDMEAQLDQNLESYDSEIVDSSFDTEDITKTDTIEFWFQNTDKTLSEVLEGEEVTLVEITMETTTNGETNETTFQNLVLTEDGDWKIFLPYQKPADVPGGKPVDNEKYQIIDGVEFDREAERARINISGAGDIEAKELVAYSASLQEESTVWSKESDTLPSVNYFTTIFDPTGDEIVVTLRLNENEEVVIHREQYKPESGTE</sequence>
<dbReference type="PROSITE" id="PS51257">
    <property type="entry name" value="PROKAR_LIPOPROTEIN"/>
    <property type="match status" value="1"/>
</dbReference>
<comment type="caution">
    <text evidence="2">The sequence shown here is derived from an EMBL/GenBank/DDBJ whole genome shotgun (WGS) entry which is preliminary data.</text>
</comment>
<feature type="compositionally biased region" description="Low complexity" evidence="1">
    <location>
        <begin position="43"/>
        <end position="65"/>
    </location>
</feature>
<dbReference type="Proteomes" id="UP001596414">
    <property type="component" value="Unassembled WGS sequence"/>
</dbReference>
<evidence type="ECO:0008006" key="4">
    <source>
        <dbReference type="Google" id="ProtNLM"/>
    </source>
</evidence>
<reference evidence="2 3" key="1">
    <citation type="journal article" date="2014" name="Int. J. Syst. Evol. Microbiol.">
        <title>Complete genome sequence of Corynebacterium casei LMG S-19264T (=DSM 44701T), isolated from a smear-ripened cheese.</title>
        <authorList>
            <consortium name="US DOE Joint Genome Institute (JGI-PGF)"/>
            <person name="Walter F."/>
            <person name="Albersmeier A."/>
            <person name="Kalinowski J."/>
            <person name="Ruckert C."/>
        </authorList>
    </citation>
    <scope>NUCLEOTIDE SEQUENCE [LARGE SCALE GENOMIC DNA]</scope>
    <source>
        <strain evidence="2 3">CGMCC 4.7215</strain>
    </source>
</reference>
<organism evidence="2 3">
    <name type="scientific">Halovenus rubra</name>
    <dbReference type="NCBI Taxonomy" id="869890"/>
    <lineage>
        <taxon>Archaea</taxon>
        <taxon>Methanobacteriati</taxon>
        <taxon>Methanobacteriota</taxon>
        <taxon>Stenosarchaea group</taxon>
        <taxon>Halobacteria</taxon>
        <taxon>Halobacteriales</taxon>
        <taxon>Haloarculaceae</taxon>
        <taxon>Halovenus</taxon>
    </lineage>
</organism>
<protein>
    <recommendedName>
        <fullName evidence="4">DUF4878 domain-containing protein</fullName>
    </recommendedName>
</protein>
<feature type="compositionally biased region" description="Acidic residues" evidence="1">
    <location>
        <begin position="66"/>
        <end position="77"/>
    </location>
</feature>
<gene>
    <name evidence="2" type="ORF">ACFQJ7_04850</name>
</gene>
<evidence type="ECO:0000256" key="1">
    <source>
        <dbReference type="SAM" id="MobiDB-lite"/>
    </source>
</evidence>